<evidence type="ECO:0000256" key="5">
    <source>
        <dbReference type="ARBA" id="ARBA00022519"/>
    </source>
</evidence>
<dbReference type="InterPro" id="IPR012340">
    <property type="entry name" value="NA-bd_OB-fold"/>
</dbReference>
<evidence type="ECO:0000259" key="23">
    <source>
        <dbReference type="Pfam" id="PF00905"/>
    </source>
</evidence>
<dbReference type="GO" id="GO:0071555">
    <property type="term" value="P:cell wall organization"/>
    <property type="evidence" value="ECO:0007669"/>
    <property type="project" value="UniProtKB-KW"/>
</dbReference>
<evidence type="ECO:0000256" key="8">
    <source>
        <dbReference type="ARBA" id="ARBA00022676"/>
    </source>
</evidence>
<dbReference type="InterPro" id="IPR012338">
    <property type="entry name" value="Beta-lactam/transpept-like"/>
</dbReference>
<keyword evidence="17" id="KW-0046">Antibiotic resistance</keyword>
<dbReference type="PANTHER" id="PTHR32282:SF27">
    <property type="entry name" value="PENICILLIN-BINDING PROTEIN 1A"/>
    <property type="match status" value="1"/>
</dbReference>
<dbReference type="SUPFAM" id="SSF56601">
    <property type="entry name" value="beta-lactamase/transpeptidase-like"/>
    <property type="match status" value="1"/>
</dbReference>
<feature type="domain" description="Glycosyl transferase family 51" evidence="24">
    <location>
        <begin position="45"/>
        <end position="221"/>
    </location>
</feature>
<keyword evidence="15" id="KW-1133">Transmembrane helix</keyword>
<evidence type="ECO:0000256" key="16">
    <source>
        <dbReference type="ARBA" id="ARBA00023136"/>
    </source>
</evidence>
<feature type="domain" description="Penicillin-binding protein transpeptidase" evidence="23">
    <location>
        <begin position="698"/>
        <end position="769"/>
    </location>
</feature>
<evidence type="ECO:0000313" key="26">
    <source>
        <dbReference type="EMBL" id="VAW96138.1"/>
    </source>
</evidence>
<reference evidence="26" key="1">
    <citation type="submission" date="2018-06" db="EMBL/GenBank/DDBJ databases">
        <authorList>
            <person name="Zhirakovskaya E."/>
        </authorList>
    </citation>
    <scope>NUCLEOTIDE SEQUENCE</scope>
</reference>
<dbReference type="GO" id="GO:0008360">
    <property type="term" value="P:regulation of cell shape"/>
    <property type="evidence" value="ECO:0007669"/>
    <property type="project" value="UniProtKB-KW"/>
</dbReference>
<dbReference type="GO" id="GO:0030288">
    <property type="term" value="C:outer membrane-bounded periplasmic space"/>
    <property type="evidence" value="ECO:0007669"/>
    <property type="project" value="TreeGrafter"/>
</dbReference>
<keyword evidence="9 26" id="KW-0808">Transferase</keyword>
<evidence type="ECO:0000256" key="15">
    <source>
        <dbReference type="ARBA" id="ARBA00022989"/>
    </source>
</evidence>
<keyword evidence="8 26" id="KW-0328">Glycosyltransferase</keyword>
<keyword evidence="7" id="KW-0645">Protease</keyword>
<dbReference type="GO" id="GO:0009002">
    <property type="term" value="F:serine-type D-Ala-D-Ala carboxypeptidase activity"/>
    <property type="evidence" value="ECO:0007669"/>
    <property type="project" value="UniProtKB-EC"/>
</dbReference>
<evidence type="ECO:0000256" key="10">
    <source>
        <dbReference type="ARBA" id="ARBA00022692"/>
    </source>
</evidence>
<keyword evidence="6" id="KW-0121">Carboxypeptidase</keyword>
<evidence type="ECO:0000256" key="4">
    <source>
        <dbReference type="ARBA" id="ARBA00022475"/>
    </source>
</evidence>
<dbReference type="Pfam" id="PF00905">
    <property type="entry name" value="Transpeptidase"/>
    <property type="match status" value="2"/>
</dbReference>
<dbReference type="EC" id="2.4.99.28" evidence="21"/>
<protein>
    <recommendedName>
        <fullName evidence="3">Penicillin-binding protein 1A</fullName>
        <ecNumber evidence="21">2.4.99.28</ecNumber>
        <ecNumber evidence="2">3.4.16.4</ecNumber>
    </recommendedName>
</protein>
<feature type="domain" description="Penicillin-binding protein transpeptidase" evidence="23">
    <location>
        <begin position="434"/>
        <end position="608"/>
    </location>
</feature>
<dbReference type="InterPro" id="IPR023346">
    <property type="entry name" value="Lysozyme-like_dom_sf"/>
</dbReference>
<dbReference type="Gene3D" id="3.40.710.10">
    <property type="entry name" value="DD-peptidase/beta-lactamase superfamily"/>
    <property type="match status" value="3"/>
</dbReference>
<dbReference type="GO" id="GO:0008955">
    <property type="term" value="F:peptidoglycan glycosyltransferase activity"/>
    <property type="evidence" value="ECO:0007669"/>
    <property type="project" value="UniProtKB-EC"/>
</dbReference>
<dbReference type="EC" id="3.4.16.4" evidence="2"/>
<keyword evidence="4" id="KW-1003">Cell membrane</keyword>
<dbReference type="InterPro" id="IPR031376">
    <property type="entry name" value="PCB_OB"/>
</dbReference>
<keyword evidence="10" id="KW-0812">Transmembrane</keyword>
<keyword evidence="16" id="KW-0472">Membrane</keyword>
<evidence type="ECO:0000256" key="14">
    <source>
        <dbReference type="ARBA" id="ARBA00022984"/>
    </source>
</evidence>
<dbReference type="FunFam" id="1.10.3810.10:FF:000003">
    <property type="entry name" value="Penicillin-binding protein 1a"/>
    <property type="match status" value="1"/>
</dbReference>
<keyword evidence="19" id="KW-0961">Cell wall biogenesis/degradation</keyword>
<evidence type="ECO:0000256" key="12">
    <source>
        <dbReference type="ARBA" id="ARBA00022960"/>
    </source>
</evidence>
<evidence type="ECO:0000256" key="22">
    <source>
        <dbReference type="ARBA" id="ARBA00049902"/>
    </source>
</evidence>
<evidence type="ECO:0000256" key="21">
    <source>
        <dbReference type="ARBA" id="ARBA00044770"/>
    </source>
</evidence>
<organism evidence="26">
    <name type="scientific">hydrothermal vent metagenome</name>
    <dbReference type="NCBI Taxonomy" id="652676"/>
    <lineage>
        <taxon>unclassified sequences</taxon>
        <taxon>metagenomes</taxon>
        <taxon>ecological metagenomes</taxon>
    </lineage>
</organism>
<accession>A0A3B0ZRM6</accession>
<dbReference type="SUPFAM" id="SSF53955">
    <property type="entry name" value="Lysozyme-like"/>
    <property type="match status" value="1"/>
</dbReference>
<dbReference type="GO" id="GO:0005886">
    <property type="term" value="C:plasma membrane"/>
    <property type="evidence" value="ECO:0007669"/>
    <property type="project" value="UniProtKB-SubCell"/>
</dbReference>
<evidence type="ECO:0000256" key="6">
    <source>
        <dbReference type="ARBA" id="ARBA00022645"/>
    </source>
</evidence>
<dbReference type="NCBIfam" id="TIGR02074">
    <property type="entry name" value="PBP_1a_fam"/>
    <property type="match status" value="1"/>
</dbReference>
<dbReference type="GO" id="GO:0046677">
    <property type="term" value="P:response to antibiotic"/>
    <property type="evidence" value="ECO:0007669"/>
    <property type="project" value="UniProtKB-KW"/>
</dbReference>
<evidence type="ECO:0000256" key="18">
    <source>
        <dbReference type="ARBA" id="ARBA00023268"/>
    </source>
</evidence>
<proteinExistence type="predicted"/>
<dbReference type="GO" id="GO:0009252">
    <property type="term" value="P:peptidoglycan biosynthetic process"/>
    <property type="evidence" value="ECO:0007669"/>
    <property type="project" value="UniProtKB-KW"/>
</dbReference>
<dbReference type="InterPro" id="IPR001460">
    <property type="entry name" value="PCN-bd_Tpept"/>
</dbReference>
<dbReference type="EMBL" id="UOFR01000037">
    <property type="protein sequence ID" value="VAW96138.1"/>
    <property type="molecule type" value="Genomic_DNA"/>
</dbReference>
<keyword evidence="12" id="KW-0133">Cell shape</keyword>
<dbReference type="GO" id="GO:0006508">
    <property type="term" value="P:proteolysis"/>
    <property type="evidence" value="ECO:0007669"/>
    <property type="project" value="UniProtKB-KW"/>
</dbReference>
<evidence type="ECO:0000259" key="24">
    <source>
        <dbReference type="Pfam" id="PF00912"/>
    </source>
</evidence>
<evidence type="ECO:0000256" key="2">
    <source>
        <dbReference type="ARBA" id="ARBA00012448"/>
    </source>
</evidence>
<comment type="subcellular location">
    <subcellularLocation>
        <location evidence="1">Cell inner membrane</location>
        <topology evidence="1">Single-pass type II membrane protein</topology>
    </subcellularLocation>
</comment>
<keyword evidence="13" id="KW-0735">Signal-anchor</keyword>
<dbReference type="Gene3D" id="1.10.3810.10">
    <property type="entry name" value="Biosynthetic peptidoglycan transglycosylase-like"/>
    <property type="match status" value="1"/>
</dbReference>
<gene>
    <name evidence="26" type="ORF">MNBD_GAMMA21-1316</name>
</gene>
<sequence>MLILGLLATLSVYGLFLYLNPKLPSIDTLKDVRLQVPLRVYTQDKELINEFGKMKRSPLKYEQFPQQLINAVLAAEDDRFFEHPGVDWQGLLRAVYEVIKSGGDKRSGGSTITMQVARNFFLSREKTYLRKMNEIFLALKIEKELRKEDILALYLNKIFLGNRAYGFAAASQVYYGKPLAELSLAQTAMLAGLPKAPSRYNPIADLERATNRRNGYVLKRMFALEYVTEDEYQSALEETDIADLHGQAIEVDAMYIAEMVRSEMLERYGKEALSGGFKVYTTIKKAKQITANSALRTSLLEYDRRHGYRGHLQHIDINKDLDLDDLDIWQQALAEIDSVGNLEPAIIFAIDTDKDDENEIQQSAYAYTQDGRIAYLPWDHVNWARRYIDDNHLGPELKNITSILKVGDVIYVAAGEAGACSWLAQVPKVSGALISVNPLDGAIDALVGGFDFNLSKFNRVTQAKRQPGSSFKPFIYSAAIDKGFSPASIINDAPVVFDAPGLEDTWRPENYTGKIYGETRLRKALIKSRNLVSIRLLRDIGIGYAVRYARQFGFENANLPRDLSLALGSGTLTPLELATGYAVFANGGYRVKPYLIDYIEGPDGKVIYLTDAAKVCPKCSDEIEAKAAAEAAAKEKEGAEGEQTTKAPEAQVFEDTPMVPVQQDTLQAFLVAGDEQFTLEDAIRRELQFQEGPVALKPATRVISPQTSFLINSMMRDVIRRGTGVRARVIGRNDLAGKTGTTNDQRDAWFSGYNANNVTIAWVGFDSPKPLGNRETGAIAALPMWIHYMRAVLKGKPEVPLVQPPRIVSVRINSKTGQLTTATDPDAIFEYLLEDQIANDNLPGSTNSADPGTDITRDIF</sequence>
<dbReference type="Gene3D" id="2.40.50.140">
    <property type="entry name" value="Nucleic acid-binding proteins"/>
    <property type="match status" value="1"/>
</dbReference>
<evidence type="ECO:0000256" key="7">
    <source>
        <dbReference type="ARBA" id="ARBA00022670"/>
    </source>
</evidence>
<evidence type="ECO:0000259" key="25">
    <source>
        <dbReference type="Pfam" id="PF17092"/>
    </source>
</evidence>
<feature type="domain" description="Penicillin-binding protein OB-like" evidence="25">
    <location>
        <begin position="308"/>
        <end position="429"/>
    </location>
</feature>
<evidence type="ECO:0000256" key="20">
    <source>
        <dbReference type="ARBA" id="ARBA00034000"/>
    </source>
</evidence>
<evidence type="ECO:0000256" key="9">
    <source>
        <dbReference type="ARBA" id="ARBA00022679"/>
    </source>
</evidence>
<evidence type="ECO:0000256" key="19">
    <source>
        <dbReference type="ARBA" id="ARBA00023316"/>
    </source>
</evidence>
<dbReference type="AlphaFoldDB" id="A0A3B0ZRM6"/>
<evidence type="ECO:0000256" key="13">
    <source>
        <dbReference type="ARBA" id="ARBA00022968"/>
    </source>
</evidence>
<evidence type="ECO:0000256" key="11">
    <source>
        <dbReference type="ARBA" id="ARBA00022801"/>
    </source>
</evidence>
<dbReference type="PANTHER" id="PTHR32282">
    <property type="entry name" value="BINDING PROTEIN TRANSPEPTIDASE, PUTATIVE-RELATED"/>
    <property type="match status" value="1"/>
</dbReference>
<evidence type="ECO:0000256" key="3">
    <source>
        <dbReference type="ARBA" id="ARBA00018638"/>
    </source>
</evidence>
<keyword evidence="11" id="KW-0378">Hydrolase</keyword>
<dbReference type="InterPro" id="IPR001264">
    <property type="entry name" value="Glyco_trans_51"/>
</dbReference>
<evidence type="ECO:0000256" key="1">
    <source>
        <dbReference type="ARBA" id="ARBA00004249"/>
    </source>
</evidence>
<keyword evidence="18" id="KW-0511">Multifunctional enzyme</keyword>
<keyword evidence="5" id="KW-0997">Cell inner membrane</keyword>
<keyword evidence="14" id="KW-0573">Peptidoglycan synthesis</keyword>
<comment type="catalytic activity">
    <reaction evidence="22">
        <text>[GlcNAc-(1-&gt;4)-Mur2Ac(oyl-L-Ala-gamma-D-Glu-L-Lys-D-Ala-D-Ala)](n)-di-trans,octa-cis-undecaprenyl diphosphate + beta-D-GlcNAc-(1-&gt;4)-Mur2Ac(oyl-L-Ala-gamma-D-Glu-L-Lys-D-Ala-D-Ala)-di-trans,octa-cis-undecaprenyl diphosphate = [GlcNAc-(1-&gt;4)-Mur2Ac(oyl-L-Ala-gamma-D-Glu-L-Lys-D-Ala-D-Ala)](n+1)-di-trans,octa-cis-undecaprenyl diphosphate + di-trans,octa-cis-undecaprenyl diphosphate + H(+)</text>
        <dbReference type="Rhea" id="RHEA:23708"/>
        <dbReference type="Rhea" id="RHEA-COMP:9602"/>
        <dbReference type="Rhea" id="RHEA-COMP:9603"/>
        <dbReference type="ChEBI" id="CHEBI:15378"/>
        <dbReference type="ChEBI" id="CHEBI:58405"/>
        <dbReference type="ChEBI" id="CHEBI:60033"/>
        <dbReference type="ChEBI" id="CHEBI:78435"/>
        <dbReference type="EC" id="2.4.99.28"/>
    </reaction>
</comment>
<evidence type="ECO:0000256" key="17">
    <source>
        <dbReference type="ARBA" id="ARBA00023251"/>
    </source>
</evidence>
<dbReference type="InterPro" id="IPR050396">
    <property type="entry name" value="Glycosyltr_51/Transpeptidase"/>
</dbReference>
<dbReference type="Pfam" id="PF00912">
    <property type="entry name" value="Transgly"/>
    <property type="match status" value="1"/>
</dbReference>
<dbReference type="GO" id="GO:0008658">
    <property type="term" value="F:penicillin binding"/>
    <property type="evidence" value="ECO:0007669"/>
    <property type="project" value="InterPro"/>
</dbReference>
<comment type="catalytic activity">
    <reaction evidence="20">
        <text>Preferential cleavage: (Ac)2-L-Lys-D-Ala-|-D-Ala. Also transpeptidation of peptidyl-alanyl moieties that are N-acyl substituents of D-alanine.</text>
        <dbReference type="EC" id="3.4.16.4"/>
    </reaction>
</comment>
<name>A0A3B0ZRM6_9ZZZZ</name>
<dbReference type="Pfam" id="PF17092">
    <property type="entry name" value="PCB_OB"/>
    <property type="match status" value="1"/>
</dbReference>
<dbReference type="InterPro" id="IPR036950">
    <property type="entry name" value="PBP_transglycosylase"/>
</dbReference>